<protein>
    <submittedName>
        <fullName evidence="2">Thiamine transporter</fullName>
    </submittedName>
</protein>
<dbReference type="Gene3D" id="1.10.1760.20">
    <property type="match status" value="1"/>
</dbReference>
<keyword evidence="1" id="KW-0812">Transmembrane</keyword>
<keyword evidence="3" id="KW-1185">Reference proteome</keyword>
<dbReference type="EMBL" id="JAFBEI010000032">
    <property type="protein sequence ID" value="MBM7636680.1"/>
    <property type="molecule type" value="Genomic_DNA"/>
</dbReference>
<sequence length="191" mass="21499">MKKTNIRLLAEVSLFATLAYILDVFTQPMQIGPWISYSFKMVPIFIVTFRWGTKAGMLSGFLWGLLQIITGQAASGFLNLFQGFLEYFVAFSLIGFAGFVKPAIDSARQAHQRIKLLIFSMLGVLIGTLSRYIIHFIAGIIFWGSYAPKGQSAVYYSFYINGSSWLGETIACVIVIWVLSPFMYRLLDTKN</sequence>
<reference evidence="2 3" key="1">
    <citation type="submission" date="2021-01" db="EMBL/GenBank/DDBJ databases">
        <title>Genomic Encyclopedia of Type Strains, Phase IV (KMG-IV): sequencing the most valuable type-strain genomes for metagenomic binning, comparative biology and taxonomic classification.</title>
        <authorList>
            <person name="Goeker M."/>
        </authorList>
    </citation>
    <scope>NUCLEOTIDE SEQUENCE [LARGE SCALE GENOMIC DNA]</scope>
    <source>
        <strain evidence="2 3">DSM 27513</strain>
    </source>
</reference>
<accession>A0ABS2PML7</accession>
<dbReference type="Pfam" id="PF09515">
    <property type="entry name" value="Thia_YuaJ"/>
    <property type="match status" value="1"/>
</dbReference>
<organism evidence="2 3">
    <name type="scientific">Streptococcus saliviloxodontae</name>
    <dbReference type="NCBI Taxonomy" id="1349416"/>
    <lineage>
        <taxon>Bacteria</taxon>
        <taxon>Bacillati</taxon>
        <taxon>Bacillota</taxon>
        <taxon>Bacilli</taxon>
        <taxon>Lactobacillales</taxon>
        <taxon>Streptococcaceae</taxon>
        <taxon>Streptococcus</taxon>
    </lineage>
</organism>
<feature type="transmembrane region" description="Helical" evidence="1">
    <location>
        <begin position="116"/>
        <end position="145"/>
    </location>
</feature>
<evidence type="ECO:0000313" key="3">
    <source>
        <dbReference type="Proteomes" id="UP000809081"/>
    </source>
</evidence>
<feature type="transmembrane region" description="Helical" evidence="1">
    <location>
        <begin position="165"/>
        <end position="187"/>
    </location>
</feature>
<dbReference type="InterPro" id="IPR012651">
    <property type="entry name" value="Thia_Transptr_ThiT"/>
</dbReference>
<keyword evidence="1" id="KW-0472">Membrane</keyword>
<comment type="caution">
    <text evidence="2">The sequence shown here is derived from an EMBL/GenBank/DDBJ whole genome shotgun (WGS) entry which is preliminary data.</text>
</comment>
<name>A0ABS2PML7_9STRE</name>
<dbReference type="NCBIfam" id="TIGR02357">
    <property type="entry name" value="ECF_ThiT_YuaJ"/>
    <property type="match status" value="1"/>
</dbReference>
<keyword evidence="1" id="KW-1133">Transmembrane helix</keyword>
<proteinExistence type="predicted"/>
<feature type="transmembrane region" description="Helical" evidence="1">
    <location>
        <begin position="87"/>
        <end position="104"/>
    </location>
</feature>
<evidence type="ECO:0000313" key="2">
    <source>
        <dbReference type="EMBL" id="MBM7636680.1"/>
    </source>
</evidence>
<gene>
    <name evidence="2" type="ORF">JOC31_001504</name>
</gene>
<evidence type="ECO:0000256" key="1">
    <source>
        <dbReference type="SAM" id="Phobius"/>
    </source>
</evidence>
<dbReference type="Proteomes" id="UP000809081">
    <property type="component" value="Unassembled WGS sequence"/>
</dbReference>
<dbReference type="RefSeq" id="WP_205017548.1">
    <property type="nucleotide sequence ID" value="NZ_JAFBEI010000032.1"/>
</dbReference>